<evidence type="ECO:0000313" key="1">
    <source>
        <dbReference type="EMBL" id="CAD8126373.1"/>
    </source>
</evidence>
<keyword evidence="2" id="KW-1185">Reference proteome</keyword>
<accession>A0A8S1RGJ3</accession>
<dbReference type="AlphaFoldDB" id="A0A8S1RGJ3"/>
<dbReference type="EMBL" id="CAJJDN010000167">
    <property type="protein sequence ID" value="CAD8126373.1"/>
    <property type="molecule type" value="Genomic_DNA"/>
</dbReference>
<dbReference type="OrthoDB" id="298777at2759"/>
<proteinExistence type="predicted"/>
<comment type="caution">
    <text evidence="1">The sequence shown here is derived from an EMBL/GenBank/DDBJ whole genome shotgun (WGS) entry which is preliminary data.</text>
</comment>
<sequence>MQEYNNDNLYHSQSQICLMTEKKQKWNIHHKYVMEIFKNQTEDYVYDFRQVCYLILSNDVGIFKYAYNGQFIRIDKQMESNQVILKNLQQLKNLTWKRIVGSKNKKLEFLVAYWKGKKLNIGGYYTEDGLKNGIWREISENYWDQQKMINIGNYNQGKKFGKWNTKYKIQNDIQNITIEGGHYNQNGLKTGKWIDFNNNFFKFCQVHYQGEYNKNKKQGIWNILFQCNQSNMYKINGGGMYDENGQKKGKWIEIFDNFHNYCQVIEIGQYIEGKKIGKWIILERFRSDLDFQIIGGGIYDFDGIKNGYWIDLKENYWQDNKVLYIGFYKEGKKYGKWNIKFQLEVNYSYVSIGGGHYNERGLKQGKWIDLHENFYKECQVLLVGEYKDGVKIGCWEFQYEIWTDFHIIGCGIYFENNLKHGKWIDLHENFYSNCLVVQAGEYQQGKRQGCWESFHTYSPKIEYKKIGGGDYDQNGMKNGQWIDLHDKFWRHCQVLYTGLFFAGTKQGKWITSLRSDIQGTLKQVGGGNYNEKGQKIGEWIEITEQFQECEQEIIKCKYDQGIKLRKISRQNICENYYNNIFFD</sequence>
<protein>
    <submittedName>
        <fullName evidence="1">Uncharacterized protein</fullName>
    </submittedName>
</protein>
<dbReference type="Proteomes" id="UP000692954">
    <property type="component" value="Unassembled WGS sequence"/>
</dbReference>
<dbReference type="PANTHER" id="PTHR33706">
    <property type="entry name" value="MORN VARIANT REPEAT PROTEIN"/>
    <property type="match status" value="1"/>
</dbReference>
<evidence type="ECO:0000313" key="2">
    <source>
        <dbReference type="Proteomes" id="UP000692954"/>
    </source>
</evidence>
<reference evidence="1" key="1">
    <citation type="submission" date="2021-01" db="EMBL/GenBank/DDBJ databases">
        <authorList>
            <consortium name="Genoscope - CEA"/>
            <person name="William W."/>
        </authorList>
    </citation>
    <scope>NUCLEOTIDE SEQUENCE</scope>
</reference>
<organism evidence="1 2">
    <name type="scientific">Paramecium sonneborni</name>
    <dbReference type="NCBI Taxonomy" id="65129"/>
    <lineage>
        <taxon>Eukaryota</taxon>
        <taxon>Sar</taxon>
        <taxon>Alveolata</taxon>
        <taxon>Ciliophora</taxon>
        <taxon>Intramacronucleata</taxon>
        <taxon>Oligohymenophorea</taxon>
        <taxon>Peniculida</taxon>
        <taxon>Parameciidae</taxon>
        <taxon>Paramecium</taxon>
    </lineage>
</organism>
<gene>
    <name evidence="1" type="ORF">PSON_ATCC_30995.1.T1670009</name>
</gene>
<dbReference type="PANTHER" id="PTHR33706:SF1">
    <property type="entry name" value="TPR REPEAT PROTEIN"/>
    <property type="match status" value="1"/>
</dbReference>
<name>A0A8S1RGJ3_9CILI</name>